<keyword evidence="3" id="KW-1185">Reference proteome</keyword>
<reference evidence="3" key="2">
    <citation type="submission" date="2015-01" db="EMBL/GenBank/DDBJ databases">
        <title>Evolutionary Origins and Diversification of the Mycorrhizal Mutualists.</title>
        <authorList>
            <consortium name="DOE Joint Genome Institute"/>
            <consortium name="Mycorrhizal Genomics Consortium"/>
            <person name="Kohler A."/>
            <person name="Kuo A."/>
            <person name="Nagy L.G."/>
            <person name="Floudas D."/>
            <person name="Copeland A."/>
            <person name="Barry K.W."/>
            <person name="Cichocki N."/>
            <person name="Veneault-Fourrey C."/>
            <person name="LaButti K."/>
            <person name="Lindquist E.A."/>
            <person name="Lipzen A."/>
            <person name="Lundell T."/>
            <person name="Morin E."/>
            <person name="Murat C."/>
            <person name="Riley R."/>
            <person name="Ohm R."/>
            <person name="Sun H."/>
            <person name="Tunlid A."/>
            <person name="Henrissat B."/>
            <person name="Grigoriev I.V."/>
            <person name="Hibbett D.S."/>
            <person name="Martin F."/>
        </authorList>
    </citation>
    <scope>NUCLEOTIDE SEQUENCE [LARGE SCALE GENOMIC DNA]</scope>
    <source>
        <strain evidence="3">Foug A</strain>
    </source>
</reference>
<proteinExistence type="predicted"/>
<reference evidence="2 3" key="1">
    <citation type="submission" date="2014-04" db="EMBL/GenBank/DDBJ databases">
        <authorList>
            <consortium name="DOE Joint Genome Institute"/>
            <person name="Kuo A."/>
            <person name="Kohler A."/>
            <person name="Nagy L.G."/>
            <person name="Floudas D."/>
            <person name="Copeland A."/>
            <person name="Barry K.W."/>
            <person name="Cichocki N."/>
            <person name="Veneault-Fourrey C."/>
            <person name="LaButti K."/>
            <person name="Lindquist E.A."/>
            <person name="Lipzen A."/>
            <person name="Lundell T."/>
            <person name="Morin E."/>
            <person name="Murat C."/>
            <person name="Sun H."/>
            <person name="Tunlid A."/>
            <person name="Henrissat B."/>
            <person name="Grigoriev I.V."/>
            <person name="Hibbett D.S."/>
            <person name="Martin F."/>
            <person name="Nordberg H.P."/>
            <person name="Cantor M.N."/>
            <person name="Hua S.X."/>
        </authorList>
    </citation>
    <scope>NUCLEOTIDE SEQUENCE [LARGE SCALE GENOMIC DNA]</scope>
    <source>
        <strain evidence="2 3">Foug A</strain>
    </source>
</reference>
<dbReference type="HOGENOM" id="CLU_2159884_0_0_1"/>
<gene>
    <name evidence="2" type="ORF">SCLCIDRAFT_268634</name>
</gene>
<feature type="region of interest" description="Disordered" evidence="1">
    <location>
        <begin position="42"/>
        <end position="74"/>
    </location>
</feature>
<evidence type="ECO:0000313" key="2">
    <source>
        <dbReference type="EMBL" id="KIM56113.1"/>
    </source>
</evidence>
<dbReference type="EMBL" id="KN822123">
    <property type="protein sequence ID" value="KIM56113.1"/>
    <property type="molecule type" value="Genomic_DNA"/>
</dbReference>
<evidence type="ECO:0000256" key="1">
    <source>
        <dbReference type="SAM" id="MobiDB-lite"/>
    </source>
</evidence>
<feature type="compositionally biased region" description="Polar residues" evidence="1">
    <location>
        <begin position="52"/>
        <end position="63"/>
    </location>
</feature>
<accession>A0A0C2Z2P2</accession>
<dbReference type="Proteomes" id="UP000053989">
    <property type="component" value="Unassembled WGS sequence"/>
</dbReference>
<protein>
    <submittedName>
        <fullName evidence="2">Uncharacterized protein</fullName>
    </submittedName>
</protein>
<dbReference type="InParanoid" id="A0A0C2Z2P2"/>
<organism evidence="2 3">
    <name type="scientific">Scleroderma citrinum Foug A</name>
    <dbReference type="NCBI Taxonomy" id="1036808"/>
    <lineage>
        <taxon>Eukaryota</taxon>
        <taxon>Fungi</taxon>
        <taxon>Dikarya</taxon>
        <taxon>Basidiomycota</taxon>
        <taxon>Agaricomycotina</taxon>
        <taxon>Agaricomycetes</taxon>
        <taxon>Agaricomycetidae</taxon>
        <taxon>Boletales</taxon>
        <taxon>Sclerodermatineae</taxon>
        <taxon>Sclerodermataceae</taxon>
        <taxon>Scleroderma</taxon>
    </lineage>
</organism>
<name>A0A0C2Z2P2_9AGAM</name>
<dbReference type="AlphaFoldDB" id="A0A0C2Z2P2"/>
<evidence type="ECO:0000313" key="3">
    <source>
        <dbReference type="Proteomes" id="UP000053989"/>
    </source>
</evidence>
<sequence>MRHSKRAGSMSPFLTPLPRSHAHADALIIRMDIHSMRNNAKTAEDAPMIGKTSESVKTRQGCNTHPMGAKPRCPSLLVDGNESALEMAIYTHSRTCQLSHWGSRLTDWSRS</sequence>